<evidence type="ECO:0000256" key="3">
    <source>
        <dbReference type="PROSITE-ProRule" id="PRU01248"/>
    </source>
</evidence>
<keyword evidence="2" id="KW-0233">DNA recombination</keyword>
<proteinExistence type="predicted"/>
<dbReference type="CDD" id="cd00397">
    <property type="entry name" value="DNA_BRE_C"/>
    <property type="match status" value="1"/>
</dbReference>
<dbReference type="RefSeq" id="WP_120680642.1">
    <property type="nucleotide sequence ID" value="NZ_RBAL01000009.1"/>
</dbReference>
<feature type="region of interest" description="Disordered" evidence="4">
    <location>
        <begin position="103"/>
        <end position="124"/>
    </location>
</feature>
<dbReference type="InterPro" id="IPR050090">
    <property type="entry name" value="Tyrosine_recombinase_XerCD"/>
</dbReference>
<dbReference type="PANTHER" id="PTHR30349:SF81">
    <property type="entry name" value="TYROSINE RECOMBINASE XERC"/>
    <property type="match status" value="1"/>
</dbReference>
<dbReference type="SUPFAM" id="SSF56349">
    <property type="entry name" value="DNA breaking-rejoining enzymes"/>
    <property type="match status" value="1"/>
</dbReference>
<dbReference type="AlphaFoldDB" id="A0A3A9Z0B9"/>
<accession>A0A3A9Z0B9</accession>
<feature type="domain" description="Core-binding (CB)" evidence="6">
    <location>
        <begin position="42"/>
        <end position="141"/>
    </location>
</feature>
<evidence type="ECO:0000256" key="2">
    <source>
        <dbReference type="ARBA" id="ARBA00023172"/>
    </source>
</evidence>
<dbReference type="GO" id="GO:0003677">
    <property type="term" value="F:DNA binding"/>
    <property type="evidence" value="ECO:0007669"/>
    <property type="project" value="UniProtKB-UniRule"/>
</dbReference>
<feature type="domain" description="Tyr recombinase" evidence="5">
    <location>
        <begin position="164"/>
        <end position="341"/>
    </location>
</feature>
<evidence type="ECO:0000259" key="6">
    <source>
        <dbReference type="PROSITE" id="PS51900"/>
    </source>
</evidence>
<keyword evidence="8" id="KW-1185">Reference proteome</keyword>
<gene>
    <name evidence="7" type="ORF">D7294_17185</name>
</gene>
<evidence type="ECO:0000256" key="4">
    <source>
        <dbReference type="SAM" id="MobiDB-lite"/>
    </source>
</evidence>
<evidence type="ECO:0000313" key="7">
    <source>
        <dbReference type="EMBL" id="RKN40817.1"/>
    </source>
</evidence>
<evidence type="ECO:0000313" key="8">
    <source>
        <dbReference type="Proteomes" id="UP000272474"/>
    </source>
</evidence>
<dbReference type="Proteomes" id="UP000272474">
    <property type="component" value="Unassembled WGS sequence"/>
</dbReference>
<evidence type="ECO:0000259" key="5">
    <source>
        <dbReference type="PROSITE" id="PS51898"/>
    </source>
</evidence>
<dbReference type="Gene3D" id="1.10.150.130">
    <property type="match status" value="1"/>
</dbReference>
<dbReference type="EMBL" id="RBAL01000009">
    <property type="protein sequence ID" value="RKN40817.1"/>
    <property type="molecule type" value="Genomic_DNA"/>
</dbReference>
<comment type="caution">
    <text evidence="7">The sequence shown here is derived from an EMBL/GenBank/DDBJ whole genome shotgun (WGS) entry which is preliminary data.</text>
</comment>
<dbReference type="InterPro" id="IPR044068">
    <property type="entry name" value="CB"/>
</dbReference>
<dbReference type="InterPro" id="IPR011010">
    <property type="entry name" value="DNA_brk_join_enz"/>
</dbReference>
<dbReference type="OrthoDB" id="4137935at2"/>
<feature type="compositionally biased region" description="Basic and acidic residues" evidence="4">
    <location>
        <begin position="311"/>
        <end position="323"/>
    </location>
</feature>
<evidence type="ECO:0000256" key="1">
    <source>
        <dbReference type="ARBA" id="ARBA00023125"/>
    </source>
</evidence>
<dbReference type="PROSITE" id="PS51898">
    <property type="entry name" value="TYR_RECOMBINASE"/>
    <property type="match status" value="1"/>
</dbReference>
<reference evidence="7 8" key="1">
    <citation type="journal article" date="2014" name="Int. J. Syst. Evol. Microbiol.">
        <title>Streptomyces hoynatensis sp. nov., isolated from deep marine sediment.</title>
        <authorList>
            <person name="Veyisoglu A."/>
            <person name="Sahin N."/>
        </authorList>
    </citation>
    <scope>NUCLEOTIDE SEQUENCE [LARGE SCALE GENOMIC DNA]</scope>
    <source>
        <strain evidence="7 8">KCTC 29097</strain>
    </source>
</reference>
<dbReference type="InterPro" id="IPR010998">
    <property type="entry name" value="Integrase_recombinase_N"/>
</dbReference>
<feature type="region of interest" description="Disordered" evidence="4">
    <location>
        <begin position="1"/>
        <end position="24"/>
    </location>
</feature>
<dbReference type="Pfam" id="PF00589">
    <property type="entry name" value="Phage_integrase"/>
    <property type="match status" value="1"/>
</dbReference>
<dbReference type="PROSITE" id="PS51900">
    <property type="entry name" value="CB"/>
    <property type="match status" value="1"/>
</dbReference>
<sequence length="354" mass="39270">MTALVPRQAGAVSTARHDPRDDWPDEAKALRDRLTEIYGDHDPLPTVAGAWIARQRSKHTRRAYARNLLRWEDYARAAGIHPLQAKLPLADAYSNHLTTAPTMRRVKGGRPGEAAPTGPPLSDSGRAQALAACGSFYTYAVRVEAVPADPFASVLRPRIDPDHSPTEGLLPEETAALIDAARQHDPRSYALVTLLYLLGPRIDELLSLDADQLGYDRGHHTLPLRLKGGKRKAAPLPPLAYDALRTYLGDRADGPLFITATGRRWSEPEVHKHLRMLARKAGLPQADSIKPHVLRHAFITDNLADEVPLERVQDAVGHSDPRTTQRYNRRRRQLDDHPAYGLAARLSARLDEAR</sequence>
<dbReference type="GO" id="GO:0006310">
    <property type="term" value="P:DNA recombination"/>
    <property type="evidence" value="ECO:0007669"/>
    <property type="project" value="UniProtKB-KW"/>
</dbReference>
<dbReference type="InterPro" id="IPR002104">
    <property type="entry name" value="Integrase_catalytic"/>
</dbReference>
<organism evidence="7 8">
    <name type="scientific">Streptomyces hoynatensis</name>
    <dbReference type="NCBI Taxonomy" id="1141874"/>
    <lineage>
        <taxon>Bacteria</taxon>
        <taxon>Bacillati</taxon>
        <taxon>Actinomycetota</taxon>
        <taxon>Actinomycetes</taxon>
        <taxon>Kitasatosporales</taxon>
        <taxon>Streptomycetaceae</taxon>
        <taxon>Streptomyces</taxon>
    </lineage>
</organism>
<dbReference type="GO" id="GO:0015074">
    <property type="term" value="P:DNA integration"/>
    <property type="evidence" value="ECO:0007669"/>
    <property type="project" value="InterPro"/>
</dbReference>
<feature type="region of interest" description="Disordered" evidence="4">
    <location>
        <begin position="311"/>
        <end position="335"/>
    </location>
</feature>
<dbReference type="InterPro" id="IPR013762">
    <property type="entry name" value="Integrase-like_cat_sf"/>
</dbReference>
<dbReference type="PANTHER" id="PTHR30349">
    <property type="entry name" value="PHAGE INTEGRASE-RELATED"/>
    <property type="match status" value="1"/>
</dbReference>
<protein>
    <submittedName>
        <fullName evidence="7">Integrase</fullName>
    </submittedName>
</protein>
<dbReference type="Gene3D" id="1.10.443.10">
    <property type="entry name" value="Intergrase catalytic core"/>
    <property type="match status" value="1"/>
</dbReference>
<keyword evidence="1 3" id="KW-0238">DNA-binding</keyword>
<feature type="compositionally biased region" description="Basic and acidic residues" evidence="4">
    <location>
        <begin position="15"/>
        <end position="24"/>
    </location>
</feature>
<name>A0A3A9Z0B9_9ACTN</name>